<organism evidence="7 8">
    <name type="scientific">Actinocatenispora sera</name>
    <dbReference type="NCBI Taxonomy" id="390989"/>
    <lineage>
        <taxon>Bacteria</taxon>
        <taxon>Bacillati</taxon>
        <taxon>Actinomycetota</taxon>
        <taxon>Actinomycetes</taxon>
        <taxon>Micromonosporales</taxon>
        <taxon>Micromonosporaceae</taxon>
        <taxon>Actinocatenispora</taxon>
    </lineage>
</organism>
<dbReference type="KEGG" id="aser:Asera_31470"/>
<dbReference type="GO" id="GO:0045892">
    <property type="term" value="P:negative regulation of DNA-templated transcription"/>
    <property type="evidence" value="ECO:0007669"/>
    <property type="project" value="UniProtKB-ARBA"/>
</dbReference>
<dbReference type="EMBL" id="AP023354">
    <property type="protein sequence ID" value="BCJ29039.1"/>
    <property type="molecule type" value="Genomic_DNA"/>
</dbReference>
<evidence type="ECO:0000256" key="5">
    <source>
        <dbReference type="SAM" id="MobiDB-lite"/>
    </source>
</evidence>
<keyword evidence="2 4" id="KW-0238">DNA-binding</keyword>
<dbReference type="FunFam" id="1.10.10.60:FF:000141">
    <property type="entry name" value="TetR family transcriptional regulator"/>
    <property type="match status" value="1"/>
</dbReference>
<dbReference type="RefSeq" id="WP_030448724.1">
    <property type="nucleotide sequence ID" value="NZ_AP023354.1"/>
</dbReference>
<dbReference type="SUPFAM" id="SSF48498">
    <property type="entry name" value="Tetracyclin repressor-like, C-terminal domain"/>
    <property type="match status" value="1"/>
</dbReference>
<dbReference type="PROSITE" id="PS50977">
    <property type="entry name" value="HTH_TETR_2"/>
    <property type="match status" value="1"/>
</dbReference>
<keyword evidence="3" id="KW-0804">Transcription</keyword>
<keyword evidence="1" id="KW-0805">Transcription regulation</keyword>
<evidence type="ECO:0000256" key="2">
    <source>
        <dbReference type="ARBA" id="ARBA00023125"/>
    </source>
</evidence>
<evidence type="ECO:0000313" key="8">
    <source>
        <dbReference type="Proteomes" id="UP000680750"/>
    </source>
</evidence>
<dbReference type="Proteomes" id="UP000680750">
    <property type="component" value="Chromosome"/>
</dbReference>
<proteinExistence type="predicted"/>
<protein>
    <submittedName>
        <fullName evidence="7">TetR family transcriptional regulator</fullName>
    </submittedName>
</protein>
<reference evidence="7" key="1">
    <citation type="submission" date="2020-08" db="EMBL/GenBank/DDBJ databases">
        <title>Whole genome shotgun sequence of Actinocatenispora sera NBRC 101916.</title>
        <authorList>
            <person name="Komaki H."/>
            <person name="Tamura T."/>
        </authorList>
    </citation>
    <scope>NUCLEOTIDE SEQUENCE</scope>
    <source>
        <strain evidence="7">NBRC 101916</strain>
    </source>
</reference>
<evidence type="ECO:0000313" key="7">
    <source>
        <dbReference type="EMBL" id="BCJ29039.1"/>
    </source>
</evidence>
<dbReference type="OrthoDB" id="70491at2"/>
<evidence type="ECO:0000256" key="1">
    <source>
        <dbReference type="ARBA" id="ARBA00023015"/>
    </source>
</evidence>
<evidence type="ECO:0000256" key="4">
    <source>
        <dbReference type="PROSITE-ProRule" id="PRU00335"/>
    </source>
</evidence>
<keyword evidence="8" id="KW-1185">Reference proteome</keyword>
<feature type="domain" description="HTH tetR-type" evidence="6">
    <location>
        <begin position="24"/>
        <end position="84"/>
    </location>
</feature>
<dbReference type="InterPro" id="IPR009057">
    <property type="entry name" value="Homeodomain-like_sf"/>
</dbReference>
<dbReference type="SUPFAM" id="SSF46689">
    <property type="entry name" value="Homeodomain-like"/>
    <property type="match status" value="1"/>
</dbReference>
<sequence length="218" mass="23500">MTAHPGPAARSGATRPQPVRMPRSQRRAQLLAAAQEVFVAQGYHAAAMDDIAERAGVSKPVLYQHFPGKLELYLALLDKHCDALVSRVREAMAATSDNKVRVAGAMQAYFDFVDGEGEAYRLVFESDLRNDPAVAERVERAERGCIEAVTETIMADTGVSRDRAELLAVALTGAAENAARFWLASARAVPKPDAIALVAALAWRGISNFPLADGRPDD</sequence>
<feature type="DNA-binding region" description="H-T-H motif" evidence="4">
    <location>
        <begin position="47"/>
        <end position="66"/>
    </location>
</feature>
<dbReference type="PANTHER" id="PTHR30055:SF160">
    <property type="entry name" value="TRANSCRIPTIONAL REGULATORY PROTEIN (PROBABLY ASNC-FAMILY)-RELATED"/>
    <property type="match status" value="1"/>
</dbReference>
<dbReference type="PANTHER" id="PTHR30055">
    <property type="entry name" value="HTH-TYPE TRANSCRIPTIONAL REGULATOR RUTR"/>
    <property type="match status" value="1"/>
</dbReference>
<name>A0A810L2C2_9ACTN</name>
<dbReference type="Gene3D" id="1.10.357.10">
    <property type="entry name" value="Tetracycline Repressor, domain 2"/>
    <property type="match status" value="1"/>
</dbReference>
<feature type="region of interest" description="Disordered" evidence="5">
    <location>
        <begin position="1"/>
        <end position="25"/>
    </location>
</feature>
<evidence type="ECO:0000259" key="6">
    <source>
        <dbReference type="PROSITE" id="PS50977"/>
    </source>
</evidence>
<accession>A0A810L2C2</accession>
<dbReference type="GO" id="GO:0000976">
    <property type="term" value="F:transcription cis-regulatory region binding"/>
    <property type="evidence" value="ECO:0007669"/>
    <property type="project" value="TreeGrafter"/>
</dbReference>
<evidence type="ECO:0000256" key="3">
    <source>
        <dbReference type="ARBA" id="ARBA00023163"/>
    </source>
</evidence>
<dbReference type="InterPro" id="IPR001647">
    <property type="entry name" value="HTH_TetR"/>
</dbReference>
<dbReference type="PRINTS" id="PR00455">
    <property type="entry name" value="HTHTETR"/>
</dbReference>
<dbReference type="Pfam" id="PF00440">
    <property type="entry name" value="TetR_N"/>
    <property type="match status" value="1"/>
</dbReference>
<dbReference type="InterPro" id="IPR036271">
    <property type="entry name" value="Tet_transcr_reg_TetR-rel_C_sf"/>
</dbReference>
<gene>
    <name evidence="7" type="ORF">Asera_31470</name>
</gene>
<dbReference type="InterPro" id="IPR050109">
    <property type="entry name" value="HTH-type_TetR-like_transc_reg"/>
</dbReference>
<dbReference type="AlphaFoldDB" id="A0A810L2C2"/>
<dbReference type="GO" id="GO:0003700">
    <property type="term" value="F:DNA-binding transcription factor activity"/>
    <property type="evidence" value="ECO:0007669"/>
    <property type="project" value="TreeGrafter"/>
</dbReference>